<reference evidence="1" key="2">
    <citation type="submission" date="2023-02" db="EMBL/GenBank/DDBJ databases">
        <authorList>
            <person name="Swenson N.G."/>
            <person name="Wegrzyn J.L."/>
            <person name="Mcevoy S.L."/>
        </authorList>
    </citation>
    <scope>NUCLEOTIDE SEQUENCE</scope>
    <source>
        <strain evidence="1">91603</strain>
        <tissue evidence="1">Leaf</tissue>
    </source>
</reference>
<dbReference type="EMBL" id="JAJSOW010000104">
    <property type="protein sequence ID" value="KAI9169105.1"/>
    <property type="molecule type" value="Genomic_DNA"/>
</dbReference>
<dbReference type="Proteomes" id="UP001064489">
    <property type="component" value="Chromosome 7"/>
</dbReference>
<proteinExistence type="predicted"/>
<organism evidence="1 2">
    <name type="scientific">Acer negundo</name>
    <name type="common">Box elder</name>
    <dbReference type="NCBI Taxonomy" id="4023"/>
    <lineage>
        <taxon>Eukaryota</taxon>
        <taxon>Viridiplantae</taxon>
        <taxon>Streptophyta</taxon>
        <taxon>Embryophyta</taxon>
        <taxon>Tracheophyta</taxon>
        <taxon>Spermatophyta</taxon>
        <taxon>Magnoliopsida</taxon>
        <taxon>eudicotyledons</taxon>
        <taxon>Gunneridae</taxon>
        <taxon>Pentapetalae</taxon>
        <taxon>rosids</taxon>
        <taxon>malvids</taxon>
        <taxon>Sapindales</taxon>
        <taxon>Sapindaceae</taxon>
        <taxon>Hippocastanoideae</taxon>
        <taxon>Acereae</taxon>
        <taxon>Acer</taxon>
    </lineage>
</organism>
<evidence type="ECO:0000313" key="1">
    <source>
        <dbReference type="EMBL" id="KAI9169105.1"/>
    </source>
</evidence>
<comment type="caution">
    <text evidence="1">The sequence shown here is derived from an EMBL/GenBank/DDBJ whole genome shotgun (WGS) entry which is preliminary data.</text>
</comment>
<keyword evidence="2" id="KW-1185">Reference proteome</keyword>
<gene>
    <name evidence="1" type="ORF">LWI28_007045</name>
</gene>
<dbReference type="AlphaFoldDB" id="A0AAD5IKV4"/>
<accession>A0AAD5IKV4</accession>
<reference evidence="1" key="1">
    <citation type="journal article" date="2022" name="Plant J.">
        <title>Strategies of tolerance reflected in two North American maple genomes.</title>
        <authorList>
            <person name="McEvoy S.L."/>
            <person name="Sezen U.U."/>
            <person name="Trouern-Trend A."/>
            <person name="McMahon S.M."/>
            <person name="Schaberg P.G."/>
            <person name="Yang J."/>
            <person name="Wegrzyn J.L."/>
            <person name="Swenson N.G."/>
        </authorList>
    </citation>
    <scope>NUCLEOTIDE SEQUENCE</scope>
    <source>
        <strain evidence="1">91603</strain>
    </source>
</reference>
<protein>
    <submittedName>
        <fullName evidence="1">Uncharacterized protein</fullName>
    </submittedName>
</protein>
<name>A0AAD5IKV4_ACENE</name>
<sequence>MVPHRLRKVLKQMSNWQHLTFPQRFHLGDQYPSTRYYSDEYVVFTNMGEPECYVEALKDEHKNEWFEAMQDKMWSLHENHTYQRVTLPKGDNVEDGVKVMILKIVVFWVWFRRWWGFGLLGLDFLGLDHLVVFSNLHQWR</sequence>
<evidence type="ECO:0000313" key="2">
    <source>
        <dbReference type="Proteomes" id="UP001064489"/>
    </source>
</evidence>